<dbReference type="EMBL" id="JAHCVJ010000002">
    <property type="protein sequence ID" value="MBT0664151.1"/>
    <property type="molecule type" value="Genomic_DNA"/>
</dbReference>
<dbReference type="InterPro" id="IPR036873">
    <property type="entry name" value="Rhodanese-like_dom_sf"/>
</dbReference>
<proteinExistence type="predicted"/>
<dbReference type="Pfam" id="PF00581">
    <property type="entry name" value="Rhodanese"/>
    <property type="match status" value="1"/>
</dbReference>
<dbReference type="InterPro" id="IPR007372">
    <property type="entry name" value="Lipid/polyisoprenoid-bd_YceI"/>
</dbReference>
<evidence type="ECO:0000259" key="1">
    <source>
        <dbReference type="PROSITE" id="PS50206"/>
    </source>
</evidence>
<name>A0AAW4LAD5_9BACT</name>
<accession>A0AAW4LAD5</accession>
<comment type="caution">
    <text evidence="2">The sequence shown here is derived from an EMBL/GenBank/DDBJ whole genome shotgun (WGS) entry which is preliminary data.</text>
</comment>
<dbReference type="SMART" id="SM00867">
    <property type="entry name" value="YceI"/>
    <property type="match status" value="1"/>
</dbReference>
<dbReference type="SUPFAM" id="SSF101874">
    <property type="entry name" value="YceI-like"/>
    <property type="match status" value="1"/>
</dbReference>
<dbReference type="RefSeq" id="WP_214170915.1">
    <property type="nucleotide sequence ID" value="NZ_JAHCVJ010000002.1"/>
</dbReference>
<dbReference type="InterPro" id="IPR036761">
    <property type="entry name" value="TTHA0802/YceI-like_sf"/>
</dbReference>
<dbReference type="AlphaFoldDB" id="A0AAW4LAD5"/>
<evidence type="ECO:0000313" key="3">
    <source>
        <dbReference type="Proteomes" id="UP000811899"/>
    </source>
</evidence>
<gene>
    <name evidence="2" type="ORF">KI809_07535</name>
</gene>
<organism evidence="2 3">
    <name type="scientific">Geoanaerobacter pelophilus</name>
    <dbReference type="NCBI Taxonomy" id="60036"/>
    <lineage>
        <taxon>Bacteria</taxon>
        <taxon>Pseudomonadati</taxon>
        <taxon>Thermodesulfobacteriota</taxon>
        <taxon>Desulfuromonadia</taxon>
        <taxon>Geobacterales</taxon>
        <taxon>Geobacteraceae</taxon>
        <taxon>Geoanaerobacter</taxon>
    </lineage>
</organism>
<keyword evidence="3" id="KW-1185">Reference proteome</keyword>
<dbReference type="PANTHER" id="PTHR34406">
    <property type="entry name" value="PROTEIN YCEI"/>
    <property type="match status" value="1"/>
</dbReference>
<dbReference type="Pfam" id="PF04264">
    <property type="entry name" value="YceI"/>
    <property type="match status" value="1"/>
</dbReference>
<dbReference type="PROSITE" id="PS50206">
    <property type="entry name" value="RHODANESE_3"/>
    <property type="match status" value="1"/>
</dbReference>
<dbReference type="Gene3D" id="3.40.250.10">
    <property type="entry name" value="Rhodanese-like domain"/>
    <property type="match status" value="1"/>
</dbReference>
<dbReference type="SMART" id="SM00450">
    <property type="entry name" value="RHOD"/>
    <property type="match status" value="1"/>
</dbReference>
<evidence type="ECO:0000313" key="2">
    <source>
        <dbReference type="EMBL" id="MBT0664151.1"/>
    </source>
</evidence>
<dbReference type="Gene3D" id="2.40.128.110">
    <property type="entry name" value="Lipid/polyisoprenoid-binding, YceI-like"/>
    <property type="match status" value="1"/>
</dbReference>
<dbReference type="Proteomes" id="UP000811899">
    <property type="component" value="Unassembled WGS sequence"/>
</dbReference>
<dbReference type="InterPro" id="IPR001763">
    <property type="entry name" value="Rhodanese-like_dom"/>
</dbReference>
<protein>
    <submittedName>
        <fullName evidence="2">YceI family protein</fullName>
    </submittedName>
</protein>
<dbReference type="CDD" id="cd00158">
    <property type="entry name" value="RHOD"/>
    <property type="match status" value="1"/>
</dbReference>
<reference evidence="2 3" key="1">
    <citation type="submission" date="2021-05" db="EMBL/GenBank/DDBJ databases">
        <title>The draft genome of Geobacter pelophilus DSM 12255.</title>
        <authorList>
            <person name="Xu Z."/>
            <person name="Masuda Y."/>
            <person name="Itoh H."/>
            <person name="Senoo K."/>
        </authorList>
    </citation>
    <scope>NUCLEOTIDE SEQUENCE [LARGE SCALE GENOMIC DNA]</scope>
    <source>
        <strain evidence="2 3">DSM 12255</strain>
    </source>
</reference>
<sequence length="303" mass="32835">MTATITCQELSKRLADGDALLVVDVLPPEIYAGRHIPGACNACVYEMVFLDRIAELAPDPARPIVLYDASGTTLAAATAREKLLKAGYSDVRLLAGGLNGWTTSGYPAEAVAPIAPEPVLADGIYRLDPAASVLEWTGRNFNNRHYGRIPFTDGEIVISGGALQRGAMSLDMTGISNLDLKDETYRQMLIRHLKSDDFFAVDRYPVASIAITGWQAITEATPGTPDHTVQGELTIKGVTREIAFPAAVAPQEDGSLKAQATFDIDRTMWNICYGSGKLFEKLGMHLVHDRIDIELFIVARKSG</sequence>
<feature type="domain" description="Rhodanese" evidence="1">
    <location>
        <begin position="16"/>
        <end position="110"/>
    </location>
</feature>
<dbReference type="SUPFAM" id="SSF52821">
    <property type="entry name" value="Rhodanese/Cell cycle control phosphatase"/>
    <property type="match status" value="1"/>
</dbReference>
<dbReference type="PANTHER" id="PTHR34406:SF1">
    <property type="entry name" value="PROTEIN YCEI"/>
    <property type="match status" value="1"/>
</dbReference>